<keyword evidence="3" id="KW-1185">Reference proteome</keyword>
<organism evidence="2 3">
    <name type="scientific">Pectinatus brassicae</name>
    <dbReference type="NCBI Taxonomy" id="862415"/>
    <lineage>
        <taxon>Bacteria</taxon>
        <taxon>Bacillati</taxon>
        <taxon>Bacillota</taxon>
        <taxon>Negativicutes</taxon>
        <taxon>Selenomonadales</taxon>
        <taxon>Selenomonadaceae</taxon>
        <taxon>Pectinatus</taxon>
    </lineage>
</organism>
<evidence type="ECO:0000256" key="1">
    <source>
        <dbReference type="SAM" id="MobiDB-lite"/>
    </source>
</evidence>
<gene>
    <name evidence="2" type="ORF">HNR32_002709</name>
</gene>
<feature type="region of interest" description="Disordered" evidence="1">
    <location>
        <begin position="1"/>
        <end position="29"/>
    </location>
</feature>
<dbReference type="AlphaFoldDB" id="A0A840UNR3"/>
<reference evidence="2 3" key="1">
    <citation type="submission" date="2020-08" db="EMBL/GenBank/DDBJ databases">
        <title>Genomic Encyclopedia of Type Strains, Phase IV (KMG-IV): sequencing the most valuable type-strain genomes for metagenomic binning, comparative biology and taxonomic classification.</title>
        <authorList>
            <person name="Goeker M."/>
        </authorList>
    </citation>
    <scope>NUCLEOTIDE SEQUENCE [LARGE SCALE GENOMIC DNA]</scope>
    <source>
        <strain evidence="2 3">DSM 24661</strain>
    </source>
</reference>
<proteinExistence type="predicted"/>
<dbReference type="Proteomes" id="UP000559117">
    <property type="component" value="Unassembled WGS sequence"/>
</dbReference>
<protein>
    <submittedName>
        <fullName evidence="2">Uncharacterized protein</fullName>
    </submittedName>
</protein>
<name>A0A840UNR3_9FIRM</name>
<comment type="caution">
    <text evidence="2">The sequence shown here is derived from an EMBL/GenBank/DDBJ whole genome shotgun (WGS) entry which is preliminary data.</text>
</comment>
<accession>A0A840UNR3</accession>
<evidence type="ECO:0000313" key="3">
    <source>
        <dbReference type="Proteomes" id="UP000559117"/>
    </source>
</evidence>
<evidence type="ECO:0000313" key="2">
    <source>
        <dbReference type="EMBL" id="MBB5337547.1"/>
    </source>
</evidence>
<sequence length="29" mass="3031">MFQAVRLAKTSGSIPSSAKAVQTRGPNID</sequence>
<feature type="compositionally biased region" description="Polar residues" evidence="1">
    <location>
        <begin position="10"/>
        <end position="20"/>
    </location>
</feature>
<dbReference type="EMBL" id="JACHFH010000057">
    <property type="protein sequence ID" value="MBB5337547.1"/>
    <property type="molecule type" value="Genomic_DNA"/>
</dbReference>